<dbReference type="AlphaFoldDB" id="A0A0G1AE41"/>
<comment type="caution">
    <text evidence="1">The sequence shown here is derived from an EMBL/GenBank/DDBJ whole genome shotgun (WGS) entry which is preliminary data.</text>
</comment>
<dbReference type="Proteomes" id="UP000033856">
    <property type="component" value="Unassembled WGS sequence"/>
</dbReference>
<organism evidence="1 2">
    <name type="scientific">Candidatus Jorgensenbacteria bacterium GW2011_GWF2_41_8</name>
    <dbReference type="NCBI Taxonomy" id="1618667"/>
    <lineage>
        <taxon>Bacteria</taxon>
        <taxon>Candidatus Joergenseniibacteriota</taxon>
    </lineage>
</organism>
<accession>A0A0G1AE41</accession>
<gene>
    <name evidence="1" type="ORF">UU83_C0047G0009</name>
</gene>
<evidence type="ECO:0000313" key="1">
    <source>
        <dbReference type="EMBL" id="KKS23563.1"/>
    </source>
</evidence>
<name>A0A0G1AE41_9BACT</name>
<protein>
    <recommendedName>
        <fullName evidence="3">TFIIS-type domain-containing protein</fullName>
    </recommendedName>
</protein>
<proteinExistence type="predicted"/>
<evidence type="ECO:0000313" key="2">
    <source>
        <dbReference type="Proteomes" id="UP000033856"/>
    </source>
</evidence>
<reference evidence="1 2" key="1">
    <citation type="journal article" date="2015" name="Nature">
        <title>rRNA introns, odd ribosomes, and small enigmatic genomes across a large radiation of phyla.</title>
        <authorList>
            <person name="Brown C.T."/>
            <person name="Hug L.A."/>
            <person name="Thomas B.C."/>
            <person name="Sharon I."/>
            <person name="Castelle C.J."/>
            <person name="Singh A."/>
            <person name="Wilkins M.J."/>
            <person name="Williams K.H."/>
            <person name="Banfield J.F."/>
        </authorList>
    </citation>
    <scope>NUCLEOTIDE SEQUENCE [LARGE SCALE GENOMIC DNA]</scope>
</reference>
<dbReference type="EMBL" id="LCCD01000047">
    <property type="protein sequence ID" value="KKS23563.1"/>
    <property type="molecule type" value="Genomic_DNA"/>
</dbReference>
<evidence type="ECO:0008006" key="3">
    <source>
        <dbReference type="Google" id="ProtNLM"/>
    </source>
</evidence>
<sequence length="133" mass="15102">MKNGIKLLLEPGTGVRDWVRYQTLNVEIGRERLNGRSVSFVKIRNGEAQFFPSGGVEVKMPGADEFRVAFQPRKVLEIRDLKGSLIERNHYLCTECATLTGKMENYEPSTVVAGRVNANFKCTKCGHQWEKRV</sequence>